<keyword evidence="2" id="KW-0812">Transmembrane</keyword>
<sequence>MPALSFYYCAAFFLFRVLPFIRFGFLCSVARPILYFFAFRCIADVLAFLFFLCLVWLPNWLAELTTTVLLLARCSFSVCRFIKFLFRASQYLQSRRPYIKHPLGARSGPTSQPSNKQAKQH</sequence>
<feature type="transmembrane region" description="Helical" evidence="2">
    <location>
        <begin position="64"/>
        <end position="86"/>
    </location>
</feature>
<evidence type="ECO:0008006" key="4">
    <source>
        <dbReference type="Google" id="ProtNLM"/>
    </source>
</evidence>
<keyword evidence="2" id="KW-1133">Transmembrane helix</keyword>
<gene>
    <name evidence="3" type="ORF">TVY486_1107480</name>
</gene>
<dbReference type="VEuPathDB" id="TriTrypDB:TvY486_1107480"/>
<feature type="compositionally biased region" description="Polar residues" evidence="1">
    <location>
        <begin position="108"/>
        <end position="121"/>
    </location>
</feature>
<dbReference type="AlphaFoldDB" id="G0UBR6"/>
<accession>G0UBR6</accession>
<evidence type="ECO:0000313" key="3">
    <source>
        <dbReference type="EMBL" id="CCC53264.1"/>
    </source>
</evidence>
<evidence type="ECO:0000256" key="1">
    <source>
        <dbReference type="SAM" id="MobiDB-lite"/>
    </source>
</evidence>
<reference evidence="3" key="1">
    <citation type="journal article" date="2012" name="Proc. Natl. Acad. Sci. U.S.A.">
        <title>Antigenic diversity is generated by distinct evolutionary mechanisms in African trypanosome species.</title>
        <authorList>
            <person name="Jackson A.P."/>
            <person name="Berry A."/>
            <person name="Aslett M."/>
            <person name="Allison H.C."/>
            <person name="Burton P."/>
            <person name="Vavrova-Anderson J."/>
            <person name="Brown R."/>
            <person name="Browne H."/>
            <person name="Corton N."/>
            <person name="Hauser H."/>
            <person name="Gamble J."/>
            <person name="Gilderthorp R."/>
            <person name="Marcello L."/>
            <person name="McQuillan J."/>
            <person name="Otto T.D."/>
            <person name="Quail M.A."/>
            <person name="Sanders M.J."/>
            <person name="van Tonder A."/>
            <person name="Ginger M.L."/>
            <person name="Field M.C."/>
            <person name="Barry J.D."/>
            <person name="Hertz-Fowler C."/>
            <person name="Berriman M."/>
        </authorList>
    </citation>
    <scope>NUCLEOTIDE SEQUENCE</scope>
    <source>
        <strain evidence="3">Y486</strain>
    </source>
</reference>
<keyword evidence="2" id="KW-0472">Membrane</keyword>
<protein>
    <recommendedName>
        <fullName evidence="4">Transmembrane protein</fullName>
    </recommendedName>
</protein>
<feature type="region of interest" description="Disordered" evidence="1">
    <location>
        <begin position="100"/>
        <end position="121"/>
    </location>
</feature>
<dbReference type="EMBL" id="HE573027">
    <property type="protein sequence ID" value="CCC53264.1"/>
    <property type="molecule type" value="Genomic_DNA"/>
</dbReference>
<feature type="transmembrane region" description="Helical" evidence="2">
    <location>
        <begin position="6"/>
        <end position="25"/>
    </location>
</feature>
<feature type="transmembrane region" description="Helical" evidence="2">
    <location>
        <begin position="37"/>
        <end position="58"/>
    </location>
</feature>
<evidence type="ECO:0000256" key="2">
    <source>
        <dbReference type="SAM" id="Phobius"/>
    </source>
</evidence>
<organism evidence="3">
    <name type="scientific">Trypanosoma vivax (strain Y486)</name>
    <dbReference type="NCBI Taxonomy" id="1055687"/>
    <lineage>
        <taxon>Eukaryota</taxon>
        <taxon>Discoba</taxon>
        <taxon>Euglenozoa</taxon>
        <taxon>Kinetoplastea</taxon>
        <taxon>Metakinetoplastina</taxon>
        <taxon>Trypanosomatida</taxon>
        <taxon>Trypanosomatidae</taxon>
        <taxon>Trypanosoma</taxon>
        <taxon>Duttonella</taxon>
    </lineage>
</organism>
<proteinExistence type="predicted"/>
<name>G0UBR6_TRYVY</name>